<keyword evidence="1" id="KW-0472">Membrane</keyword>
<evidence type="ECO:0000313" key="2">
    <source>
        <dbReference type="EMBL" id="RSL29046.1"/>
    </source>
</evidence>
<keyword evidence="3" id="KW-1185">Reference proteome</keyword>
<evidence type="ECO:0000313" key="3">
    <source>
        <dbReference type="Proteomes" id="UP000275076"/>
    </source>
</evidence>
<gene>
    <name evidence="2" type="ORF">D7Z54_33335</name>
</gene>
<feature type="transmembrane region" description="Helical" evidence="1">
    <location>
        <begin position="56"/>
        <end position="75"/>
    </location>
</feature>
<sequence>MLGISTVAFWTFSVDFISSTNVYNSGELSVFWIIIGAFGILGGFSGSLIEKRGLAFAYKWACFVIGTASLVIALFPDEWPLAYLSAALFGASYIFITGVLMVWGIRVFLTNASLGIGTPFLLLAVGQVLGSSVAGVLIGALSFTWTFAIYGLIGIIAMIPGPKKIKLTTFRLCIQS</sequence>
<keyword evidence="1" id="KW-1133">Transmembrane helix</keyword>
<evidence type="ECO:0000256" key="1">
    <source>
        <dbReference type="SAM" id="Phobius"/>
    </source>
</evidence>
<feature type="transmembrane region" description="Helical" evidence="1">
    <location>
        <begin position="136"/>
        <end position="159"/>
    </location>
</feature>
<organism evidence="2 3">
    <name type="scientific">Salibacterium salarium</name>
    <dbReference type="NCBI Taxonomy" id="284579"/>
    <lineage>
        <taxon>Bacteria</taxon>
        <taxon>Bacillati</taxon>
        <taxon>Bacillota</taxon>
        <taxon>Bacilli</taxon>
        <taxon>Bacillales</taxon>
        <taxon>Bacillaceae</taxon>
    </lineage>
</organism>
<feature type="transmembrane region" description="Helical" evidence="1">
    <location>
        <begin position="81"/>
        <end position="105"/>
    </location>
</feature>
<feature type="transmembrane region" description="Helical" evidence="1">
    <location>
        <begin position="112"/>
        <end position="130"/>
    </location>
</feature>
<proteinExistence type="predicted"/>
<dbReference type="SUPFAM" id="SSF103473">
    <property type="entry name" value="MFS general substrate transporter"/>
    <property type="match status" value="1"/>
</dbReference>
<dbReference type="Proteomes" id="UP000275076">
    <property type="component" value="Unassembled WGS sequence"/>
</dbReference>
<keyword evidence="1" id="KW-0812">Transmembrane</keyword>
<dbReference type="AlphaFoldDB" id="A0A3R9PEI4"/>
<accession>A0A3R9PEI4</accession>
<dbReference type="EMBL" id="RBVX01000101">
    <property type="protein sequence ID" value="RSL29046.1"/>
    <property type="molecule type" value="Genomic_DNA"/>
</dbReference>
<feature type="transmembrane region" description="Helical" evidence="1">
    <location>
        <begin position="30"/>
        <end position="49"/>
    </location>
</feature>
<protein>
    <submittedName>
        <fullName evidence="2">MFS transporter</fullName>
    </submittedName>
</protein>
<name>A0A3R9PEI4_9BACI</name>
<comment type="caution">
    <text evidence="2">The sequence shown here is derived from an EMBL/GenBank/DDBJ whole genome shotgun (WGS) entry which is preliminary data.</text>
</comment>
<reference evidence="2 3" key="1">
    <citation type="submission" date="2018-10" db="EMBL/GenBank/DDBJ databases">
        <title>Draft genome sequence of Bacillus salarius IM0101, isolated from a hypersaline soil in Inner Mongolia, China.</title>
        <authorList>
            <person name="Yamprayoonswat W."/>
            <person name="Boonvisut S."/>
            <person name="Jumpathong W."/>
            <person name="Sittihan S."/>
            <person name="Ruangsuj P."/>
            <person name="Wanthongcharoen S."/>
            <person name="Thongpramul N."/>
            <person name="Pimmason S."/>
            <person name="Yu B."/>
            <person name="Yasawong M."/>
        </authorList>
    </citation>
    <scope>NUCLEOTIDE SEQUENCE [LARGE SCALE GENOMIC DNA]</scope>
    <source>
        <strain evidence="2 3">IM0101</strain>
    </source>
</reference>
<dbReference type="InterPro" id="IPR036259">
    <property type="entry name" value="MFS_trans_sf"/>
</dbReference>